<dbReference type="Pfam" id="PF04773">
    <property type="entry name" value="FecR"/>
    <property type="match status" value="1"/>
</dbReference>
<evidence type="ECO:0000256" key="1">
    <source>
        <dbReference type="SAM" id="MobiDB-lite"/>
    </source>
</evidence>
<organism evidence="3 4">
    <name type="scientific">Pseudanabaena frigida</name>
    <dbReference type="NCBI Taxonomy" id="945775"/>
    <lineage>
        <taxon>Bacteria</taxon>
        <taxon>Bacillati</taxon>
        <taxon>Cyanobacteriota</taxon>
        <taxon>Cyanophyceae</taxon>
        <taxon>Pseudanabaenales</taxon>
        <taxon>Pseudanabaenaceae</taxon>
        <taxon>Pseudanabaena</taxon>
    </lineage>
</organism>
<name>A0A2W4YB34_9CYAN</name>
<dbReference type="InterPro" id="IPR006860">
    <property type="entry name" value="FecR"/>
</dbReference>
<gene>
    <name evidence="3" type="ORF">DCF19_02375</name>
</gene>
<dbReference type="EMBL" id="QBML01000002">
    <property type="protein sequence ID" value="PZO44611.1"/>
    <property type="molecule type" value="Genomic_DNA"/>
</dbReference>
<feature type="domain" description="FecR protein" evidence="2">
    <location>
        <begin position="87"/>
        <end position="160"/>
    </location>
</feature>
<dbReference type="PANTHER" id="PTHR38731:SF3">
    <property type="entry name" value="BLL6125 PROTEIN"/>
    <property type="match status" value="1"/>
</dbReference>
<sequence>MQLWQLPKIFGRSFGYYVPLLILSLTALALPSCTISQPAKPFSSEALPTEAIAEISEIRSYPVRVKYINSSVARPATVGVPLKVNESISTEESSTAQLTLRSGTIIRIGGNSNLTLKPENQVEIDSGRLVAWAAKDRKSPAQIKTPFGEISSNDGTIYLEIPPKAAEDRRIIALDGTVTVLLKSTSEIVTIGKGEEIRIKADGKASTPKRIDKEGIDKRIANNSLIFGFSSQLASLPQITSEFGVTATVKEASTIQFRRSDLPSKPSEVNKSNKVTYTSGASNNDQRDKPPERRPDEPTAAKNTEPTTKPVESTPTATSTPVSTPPSSLNDPKPITTNPTATPIEPVAPQPVAPQPAPLEPPPQPVQPEIPAPAPSSRPNQGR</sequence>
<evidence type="ECO:0000313" key="4">
    <source>
        <dbReference type="Proteomes" id="UP000249467"/>
    </source>
</evidence>
<dbReference type="Gene3D" id="2.60.120.1440">
    <property type="match status" value="1"/>
</dbReference>
<dbReference type="PANTHER" id="PTHR38731">
    <property type="entry name" value="LIPL45-RELATED LIPOPROTEIN-RELATED"/>
    <property type="match status" value="1"/>
</dbReference>
<proteinExistence type="predicted"/>
<feature type="compositionally biased region" description="Basic and acidic residues" evidence="1">
    <location>
        <begin position="285"/>
        <end position="299"/>
    </location>
</feature>
<reference evidence="3 4" key="1">
    <citation type="submission" date="2018-04" db="EMBL/GenBank/DDBJ databases">
        <authorList>
            <person name="Go L.Y."/>
            <person name="Mitchell J.A."/>
        </authorList>
    </citation>
    <scope>NUCLEOTIDE SEQUENCE [LARGE SCALE GENOMIC DNA]</scope>
    <source>
        <strain evidence="3">ULC066bin1</strain>
    </source>
</reference>
<dbReference type="Proteomes" id="UP000249467">
    <property type="component" value="Unassembled WGS sequence"/>
</dbReference>
<protein>
    <recommendedName>
        <fullName evidence="2">FecR protein domain-containing protein</fullName>
    </recommendedName>
</protein>
<feature type="compositionally biased region" description="Pro residues" evidence="1">
    <location>
        <begin position="346"/>
        <end position="376"/>
    </location>
</feature>
<evidence type="ECO:0000259" key="2">
    <source>
        <dbReference type="Pfam" id="PF04773"/>
    </source>
</evidence>
<dbReference type="AlphaFoldDB" id="A0A2W4YB34"/>
<accession>A0A2W4YB34</accession>
<evidence type="ECO:0000313" key="3">
    <source>
        <dbReference type="EMBL" id="PZO44611.1"/>
    </source>
</evidence>
<comment type="caution">
    <text evidence="3">The sequence shown here is derived from an EMBL/GenBank/DDBJ whole genome shotgun (WGS) entry which is preliminary data.</text>
</comment>
<feature type="compositionally biased region" description="Low complexity" evidence="1">
    <location>
        <begin position="310"/>
        <end position="328"/>
    </location>
</feature>
<reference evidence="3 4" key="2">
    <citation type="submission" date="2018-06" db="EMBL/GenBank/DDBJ databases">
        <title>Metagenomic assembly of (sub)arctic Cyanobacteria and their associated microbiome from non-axenic cultures.</title>
        <authorList>
            <person name="Baurain D."/>
        </authorList>
    </citation>
    <scope>NUCLEOTIDE SEQUENCE [LARGE SCALE GENOMIC DNA]</scope>
    <source>
        <strain evidence="3">ULC066bin1</strain>
    </source>
</reference>
<feature type="compositionally biased region" description="Polar residues" evidence="1">
    <location>
        <begin position="267"/>
        <end position="284"/>
    </location>
</feature>
<feature type="region of interest" description="Disordered" evidence="1">
    <location>
        <begin position="258"/>
        <end position="383"/>
    </location>
</feature>